<dbReference type="PANTHER" id="PTHR12259">
    <property type="entry name" value="RGS-GAIP INTERACTING PROTEIN GIPC"/>
    <property type="match status" value="1"/>
</dbReference>
<dbReference type="EMBL" id="JAUDFV010000153">
    <property type="protein sequence ID" value="KAL2717202.1"/>
    <property type="molecule type" value="Genomic_DNA"/>
</dbReference>
<feature type="compositionally biased region" description="Polar residues" evidence="2">
    <location>
        <begin position="42"/>
        <end position="59"/>
    </location>
</feature>
<protein>
    <submittedName>
        <fullName evidence="4">PDZ domain-containing protein GIPC3 isoform X2</fullName>
    </submittedName>
</protein>
<evidence type="ECO:0000259" key="3">
    <source>
        <dbReference type="PROSITE" id="PS50106"/>
    </source>
</evidence>
<dbReference type="CDD" id="cd21180">
    <property type="entry name" value="GH2_GIPC"/>
    <property type="match status" value="1"/>
</dbReference>
<dbReference type="Gene3D" id="2.30.42.10">
    <property type="match status" value="1"/>
</dbReference>
<dbReference type="InterPro" id="IPR036034">
    <property type="entry name" value="PDZ_sf"/>
</dbReference>
<evidence type="ECO:0000313" key="4">
    <source>
        <dbReference type="EMBL" id="KAL2717202.1"/>
    </source>
</evidence>
<dbReference type="InterPro" id="IPR055349">
    <property type="entry name" value="GH2_GIPC"/>
</dbReference>
<reference evidence="4 5" key="1">
    <citation type="journal article" date="2024" name="Ann. Entomol. Soc. Am.">
        <title>Genomic analyses of the southern and eastern yellowjacket wasps (Hymenoptera: Vespidae) reveal evolutionary signatures of social life.</title>
        <authorList>
            <person name="Catto M.A."/>
            <person name="Caine P.B."/>
            <person name="Orr S.E."/>
            <person name="Hunt B.G."/>
            <person name="Goodisman M.A.D."/>
        </authorList>
    </citation>
    <scope>NUCLEOTIDE SEQUENCE [LARGE SCALE GENOMIC DNA]</scope>
    <source>
        <strain evidence="4">233</strain>
        <tissue evidence="4">Head and thorax</tissue>
    </source>
</reference>
<keyword evidence="5" id="KW-1185">Reference proteome</keyword>
<organism evidence="4 5">
    <name type="scientific">Vespula squamosa</name>
    <name type="common">Southern yellow jacket</name>
    <name type="synonym">Wasp</name>
    <dbReference type="NCBI Taxonomy" id="30214"/>
    <lineage>
        <taxon>Eukaryota</taxon>
        <taxon>Metazoa</taxon>
        <taxon>Ecdysozoa</taxon>
        <taxon>Arthropoda</taxon>
        <taxon>Hexapoda</taxon>
        <taxon>Insecta</taxon>
        <taxon>Pterygota</taxon>
        <taxon>Neoptera</taxon>
        <taxon>Endopterygota</taxon>
        <taxon>Hymenoptera</taxon>
        <taxon>Apocrita</taxon>
        <taxon>Aculeata</taxon>
        <taxon>Vespoidea</taxon>
        <taxon>Vespidae</taxon>
        <taxon>Vespinae</taxon>
        <taxon>Vespula</taxon>
    </lineage>
</organism>
<dbReference type="Proteomes" id="UP001607302">
    <property type="component" value="Unassembled WGS sequence"/>
</dbReference>
<name>A0ABD2AA57_VESSQ</name>
<gene>
    <name evidence="4" type="ORF">V1478_012902</name>
</gene>
<sequence length="347" mass="38679">MPLFKVRASTSSPMSEKKINGTHQHRQHNQQNSDNDHENIGMNGTNSRENNISRQSQEQRLQRVSQSSLVFHCQLAHGSHTGLISGFSNVRELYQKIAECYDIPSEEILFCTLNTHKVEMSDLLGGQIGVGDFIFAHRKGRPKEIELMKTDVALGLTITDNGAGYAFIKRIKEGSVIDKIKVIEVGDHIEKIDSISLVGKRHFDVAKMLKDIPKGTTFILRLIEPQKNGFGNIGPRGDLKKGKKSGYGSGKETLRFKADGSAQIIQSVVDDVTTIAIGKINMILENFMGIYDTELATQIWELAEGKFNSVDFAEAIDNSDLEAFGFTDDFVIELWGAITDARARRHR</sequence>
<dbReference type="Pfam" id="PF25082">
    <property type="entry name" value="GIPC1_GH2"/>
    <property type="match status" value="1"/>
</dbReference>
<dbReference type="InterPro" id="IPR056814">
    <property type="entry name" value="GIPC1-3_GH1"/>
</dbReference>
<dbReference type="SUPFAM" id="SSF50156">
    <property type="entry name" value="PDZ domain-like"/>
    <property type="match status" value="1"/>
</dbReference>
<evidence type="ECO:0000256" key="1">
    <source>
        <dbReference type="ARBA" id="ARBA00009011"/>
    </source>
</evidence>
<comment type="caution">
    <text evidence="4">The sequence shown here is derived from an EMBL/GenBank/DDBJ whole genome shotgun (WGS) entry which is preliminary data.</text>
</comment>
<dbReference type="PANTHER" id="PTHR12259:SF1">
    <property type="entry name" value="GH21964P"/>
    <property type="match status" value="1"/>
</dbReference>
<dbReference type="SMART" id="SM00228">
    <property type="entry name" value="PDZ"/>
    <property type="match status" value="1"/>
</dbReference>
<proteinExistence type="inferred from homology"/>
<dbReference type="FunFam" id="2.30.42.10:FF:000097">
    <property type="entry name" value="PDZ domain-containing protein GIPC1 isoform 1"/>
    <property type="match status" value="1"/>
</dbReference>
<accession>A0ABD2AA57</accession>
<dbReference type="Pfam" id="PF00595">
    <property type="entry name" value="PDZ"/>
    <property type="match status" value="1"/>
</dbReference>
<feature type="region of interest" description="Disordered" evidence="2">
    <location>
        <begin position="1"/>
        <end position="59"/>
    </location>
</feature>
<dbReference type="Pfam" id="PF25083">
    <property type="entry name" value="GIPC1_GH1"/>
    <property type="match status" value="1"/>
</dbReference>
<dbReference type="AlphaFoldDB" id="A0ABD2AA57"/>
<feature type="domain" description="PDZ" evidence="3">
    <location>
        <begin position="144"/>
        <end position="224"/>
    </location>
</feature>
<comment type="similarity">
    <text evidence="1">Belongs to the GIPC family.</text>
</comment>
<dbReference type="InterPro" id="IPR017379">
    <property type="entry name" value="GIPC1/2/3"/>
</dbReference>
<evidence type="ECO:0000313" key="5">
    <source>
        <dbReference type="Proteomes" id="UP001607302"/>
    </source>
</evidence>
<evidence type="ECO:0000256" key="2">
    <source>
        <dbReference type="SAM" id="MobiDB-lite"/>
    </source>
</evidence>
<dbReference type="PROSITE" id="PS50106">
    <property type="entry name" value="PDZ"/>
    <property type="match status" value="1"/>
</dbReference>
<dbReference type="CDD" id="cd06707">
    <property type="entry name" value="PDZ_GIPC"/>
    <property type="match status" value="1"/>
</dbReference>
<dbReference type="InterPro" id="IPR001478">
    <property type="entry name" value="PDZ"/>
</dbReference>